<reference evidence="3" key="1">
    <citation type="submission" date="2023-06" db="EMBL/GenBank/DDBJ databases">
        <title>Genomic analysis of the entomopathogenic nematode Steinernema hermaphroditum.</title>
        <authorList>
            <person name="Schwarz E.M."/>
            <person name="Heppert J.K."/>
            <person name="Baniya A."/>
            <person name="Schwartz H.T."/>
            <person name="Tan C.-H."/>
            <person name="Antoshechkin I."/>
            <person name="Sternberg P.W."/>
            <person name="Goodrich-Blair H."/>
            <person name="Dillman A.R."/>
        </authorList>
    </citation>
    <scope>NUCLEOTIDE SEQUENCE</scope>
    <source>
        <strain evidence="3">PS9179</strain>
        <tissue evidence="3">Whole animal</tissue>
    </source>
</reference>
<dbReference type="Pfam" id="PF14625">
    <property type="entry name" value="Lustrin_cystein"/>
    <property type="match status" value="6"/>
</dbReference>
<feature type="domain" description="BPTI/Kunitz inhibitor" evidence="2">
    <location>
        <begin position="130"/>
        <end position="182"/>
    </location>
</feature>
<dbReference type="InterPro" id="IPR002223">
    <property type="entry name" value="Kunitz_BPTI"/>
</dbReference>
<gene>
    <name evidence="3" type="ORF">QR680_011744</name>
</gene>
<accession>A0AA39I1V5</accession>
<dbReference type="InterPro" id="IPR036880">
    <property type="entry name" value="Kunitz_BPTI_sf"/>
</dbReference>
<name>A0AA39I1V5_9BILA</name>
<keyword evidence="4" id="KW-1185">Reference proteome</keyword>
<proteinExistence type="predicted"/>
<evidence type="ECO:0000256" key="1">
    <source>
        <dbReference type="SAM" id="SignalP"/>
    </source>
</evidence>
<dbReference type="SMART" id="SM00131">
    <property type="entry name" value="KU"/>
    <property type="match status" value="3"/>
</dbReference>
<dbReference type="AlphaFoldDB" id="A0AA39I1V5"/>
<dbReference type="SUPFAM" id="SSF57362">
    <property type="entry name" value="BPTI-like"/>
    <property type="match status" value="3"/>
</dbReference>
<comment type="caution">
    <text evidence="3">The sequence shown here is derived from an EMBL/GenBank/DDBJ whole genome shotgun (WGS) entry which is preliminary data.</text>
</comment>
<dbReference type="PANTHER" id="PTHR46339">
    <property type="entry name" value="PROTEIN CBG15282-RELATED"/>
    <property type="match status" value="1"/>
</dbReference>
<feature type="domain" description="BPTI/Kunitz inhibitor" evidence="2">
    <location>
        <begin position="235"/>
        <end position="288"/>
    </location>
</feature>
<evidence type="ECO:0000259" key="2">
    <source>
        <dbReference type="PROSITE" id="PS50279"/>
    </source>
</evidence>
<feature type="signal peptide" evidence="1">
    <location>
        <begin position="1"/>
        <end position="18"/>
    </location>
</feature>
<dbReference type="SMART" id="SM00289">
    <property type="entry name" value="WR1"/>
    <property type="match status" value="8"/>
</dbReference>
<organism evidence="3 4">
    <name type="scientific">Steinernema hermaphroditum</name>
    <dbReference type="NCBI Taxonomy" id="289476"/>
    <lineage>
        <taxon>Eukaryota</taxon>
        <taxon>Metazoa</taxon>
        <taxon>Ecdysozoa</taxon>
        <taxon>Nematoda</taxon>
        <taxon>Chromadorea</taxon>
        <taxon>Rhabditida</taxon>
        <taxon>Tylenchina</taxon>
        <taxon>Panagrolaimomorpha</taxon>
        <taxon>Strongyloidoidea</taxon>
        <taxon>Steinernematidae</taxon>
        <taxon>Steinernema</taxon>
    </lineage>
</organism>
<keyword evidence="1" id="KW-0732">Signal</keyword>
<dbReference type="CDD" id="cd22593">
    <property type="entry name" value="Kunitz_conkunitzin"/>
    <property type="match status" value="1"/>
</dbReference>
<dbReference type="PANTHER" id="PTHR46339:SF10">
    <property type="entry name" value="BPTI_KUNITZ INHIBITOR DOMAIN-CONTAINING PROTEIN"/>
    <property type="match status" value="1"/>
</dbReference>
<protein>
    <recommendedName>
        <fullName evidence="2">BPTI/Kunitz inhibitor domain-containing protein</fullName>
    </recommendedName>
</protein>
<dbReference type="InterPro" id="IPR053014">
    <property type="entry name" value="Cuticle_assoc_divergent"/>
</dbReference>
<dbReference type="EMBL" id="JAUCMV010000002">
    <property type="protein sequence ID" value="KAK0415048.1"/>
    <property type="molecule type" value="Genomic_DNA"/>
</dbReference>
<feature type="chain" id="PRO_5041268699" description="BPTI/Kunitz inhibitor domain-containing protein" evidence="1">
    <location>
        <begin position="19"/>
        <end position="599"/>
    </location>
</feature>
<dbReference type="InterPro" id="IPR006150">
    <property type="entry name" value="Cys_repeat_1"/>
</dbReference>
<evidence type="ECO:0000313" key="4">
    <source>
        <dbReference type="Proteomes" id="UP001175271"/>
    </source>
</evidence>
<dbReference type="Gene3D" id="4.10.410.10">
    <property type="entry name" value="Pancreatic trypsin inhibitor Kunitz domain"/>
    <property type="match status" value="3"/>
</dbReference>
<dbReference type="PROSITE" id="PS50279">
    <property type="entry name" value="BPTI_KUNITZ_2"/>
    <property type="match status" value="3"/>
</dbReference>
<dbReference type="InterPro" id="IPR020901">
    <property type="entry name" value="Prtase_inh_Kunz-CS"/>
</dbReference>
<dbReference type="Proteomes" id="UP001175271">
    <property type="component" value="Unassembled WGS sequence"/>
</dbReference>
<dbReference type="GO" id="GO:0004867">
    <property type="term" value="F:serine-type endopeptidase inhibitor activity"/>
    <property type="evidence" value="ECO:0007669"/>
    <property type="project" value="InterPro"/>
</dbReference>
<dbReference type="PROSITE" id="PS00280">
    <property type="entry name" value="BPTI_KUNITZ_1"/>
    <property type="match status" value="2"/>
</dbReference>
<dbReference type="Pfam" id="PF00014">
    <property type="entry name" value="Kunitz_BPTI"/>
    <property type="match status" value="3"/>
</dbReference>
<dbReference type="InterPro" id="IPR028150">
    <property type="entry name" value="Lustrin_cystein"/>
</dbReference>
<sequence length="599" mass="65011">MIVFIASCLVALLQFSNAELGGILCRLPRNDGFECGSHRSNSAFYFDFAIGECLEFVFKGCGGNQNRFRTKEECLDGCQSLTKCGKGLPLMDFAGNIKRCEGDRVPCPGGYECIGHGMKSVCCRKADRICEMNVDPGSPCGVPATTHFYFDGVSNLCRPFAFTGCGGNENNFKTKGECMQFCASEVTCLKGDPQPDRFASNRIARCHLDSDCARNYTCVGRGPKKACCPSKESVCATPYDHRSTCSTGLSGSVYTFDINKGSCETIEGGGCLDQLNSFASLEQCSDYCIGSCPGGLGVYLSPFSSLPQLCNVEKKEGCPFGFECMKTTSFTAVCCKTEPICPNPESLVATQASGSARRCTPGLDEACPKGYLCQQASNLEHICCTSPLECPYGMRTLRENFNRPKVCSPGVEGSCPPDYLCLAGNGGVVGGMPKNVCCQPEKKCVVPYVDESRKRPQKCLPGDRRCPAGTYCLEAVDDQQIINSTVKHYLFLCCYEVDVFTCSDGQMPILNPASNKPEKCNPSDPKACPDEYVCDSMLDGSHSCCPNPAITARLCSEVILSPEGQAVECTSWDDNQTCQDFHQAKCRRATDQKYYCCKE</sequence>
<evidence type="ECO:0000313" key="3">
    <source>
        <dbReference type="EMBL" id="KAK0415048.1"/>
    </source>
</evidence>
<feature type="domain" description="BPTI/Kunitz inhibitor" evidence="2">
    <location>
        <begin position="25"/>
        <end position="78"/>
    </location>
</feature>